<accession>A0A7W9G2N3</accession>
<name>A0A7W9G2N3_9ACTN</name>
<organism evidence="2 3">
    <name type="scientific">Nonomuraea jabiensis</name>
    <dbReference type="NCBI Taxonomy" id="882448"/>
    <lineage>
        <taxon>Bacteria</taxon>
        <taxon>Bacillati</taxon>
        <taxon>Actinomycetota</taxon>
        <taxon>Actinomycetes</taxon>
        <taxon>Streptosporangiales</taxon>
        <taxon>Streptosporangiaceae</taxon>
        <taxon>Nonomuraea</taxon>
    </lineage>
</organism>
<comment type="caution">
    <text evidence="2">The sequence shown here is derived from an EMBL/GenBank/DDBJ whole genome shotgun (WGS) entry which is preliminary data.</text>
</comment>
<proteinExistence type="predicted"/>
<dbReference type="EMBL" id="JACHMB010000001">
    <property type="protein sequence ID" value="MBB5776105.1"/>
    <property type="molecule type" value="Genomic_DNA"/>
</dbReference>
<keyword evidence="3" id="KW-1185">Reference proteome</keyword>
<protein>
    <submittedName>
        <fullName evidence="2">Uncharacterized protein</fullName>
    </submittedName>
</protein>
<dbReference type="RefSeq" id="WP_185069685.1">
    <property type="nucleotide sequence ID" value="NZ_JACHMB010000001.1"/>
</dbReference>
<sequence length="130" mass="14332">MAIPIPSRRNSADNDKAPDTPAPPSWPMSAPRLSAEPKTQSGETASIIVNLDKATLDAVHQKARADGRMISEVIRAAVEREVGNMTHATILIQRWNLQCDDLDRAADALKVDRISDDVMLRLGLHRNQED</sequence>
<dbReference type="AlphaFoldDB" id="A0A7W9G2N3"/>
<feature type="region of interest" description="Disordered" evidence="1">
    <location>
        <begin position="1"/>
        <end position="44"/>
    </location>
</feature>
<evidence type="ECO:0000313" key="2">
    <source>
        <dbReference type="EMBL" id="MBB5776105.1"/>
    </source>
</evidence>
<evidence type="ECO:0000256" key="1">
    <source>
        <dbReference type="SAM" id="MobiDB-lite"/>
    </source>
</evidence>
<dbReference type="Proteomes" id="UP000579153">
    <property type="component" value="Unassembled WGS sequence"/>
</dbReference>
<reference evidence="2 3" key="1">
    <citation type="submission" date="2020-08" db="EMBL/GenBank/DDBJ databases">
        <title>Sequencing the genomes of 1000 actinobacteria strains.</title>
        <authorList>
            <person name="Klenk H.-P."/>
        </authorList>
    </citation>
    <scope>NUCLEOTIDE SEQUENCE [LARGE SCALE GENOMIC DNA]</scope>
    <source>
        <strain evidence="2 3">DSM 45507</strain>
    </source>
</reference>
<evidence type="ECO:0000313" key="3">
    <source>
        <dbReference type="Proteomes" id="UP000579153"/>
    </source>
</evidence>
<gene>
    <name evidence="2" type="ORF">HD596_002861</name>
</gene>